<feature type="transmembrane region" description="Helical" evidence="1">
    <location>
        <begin position="28"/>
        <end position="48"/>
    </location>
</feature>
<proteinExistence type="predicted"/>
<reference evidence="2" key="1">
    <citation type="journal article" date="2020" name="Stud. Mycol.">
        <title>101 Dothideomycetes genomes: a test case for predicting lifestyles and emergence of pathogens.</title>
        <authorList>
            <person name="Haridas S."/>
            <person name="Albert R."/>
            <person name="Binder M."/>
            <person name="Bloem J."/>
            <person name="Labutti K."/>
            <person name="Salamov A."/>
            <person name="Andreopoulos B."/>
            <person name="Baker S."/>
            <person name="Barry K."/>
            <person name="Bills G."/>
            <person name="Bluhm B."/>
            <person name="Cannon C."/>
            <person name="Castanera R."/>
            <person name="Culley D."/>
            <person name="Daum C."/>
            <person name="Ezra D."/>
            <person name="Gonzalez J."/>
            <person name="Henrissat B."/>
            <person name="Kuo A."/>
            <person name="Liang C."/>
            <person name="Lipzen A."/>
            <person name="Lutzoni F."/>
            <person name="Magnuson J."/>
            <person name="Mondo S."/>
            <person name="Nolan M."/>
            <person name="Ohm R."/>
            <person name="Pangilinan J."/>
            <person name="Park H.-J."/>
            <person name="Ramirez L."/>
            <person name="Alfaro M."/>
            <person name="Sun H."/>
            <person name="Tritt A."/>
            <person name="Yoshinaga Y."/>
            <person name="Zwiers L.-H."/>
            <person name="Turgeon B."/>
            <person name="Goodwin S."/>
            <person name="Spatafora J."/>
            <person name="Crous P."/>
            <person name="Grigoriev I."/>
        </authorList>
    </citation>
    <scope>NUCLEOTIDE SEQUENCE</scope>
    <source>
        <strain evidence="2">ATCC 16933</strain>
    </source>
</reference>
<keyword evidence="1" id="KW-0812">Transmembrane</keyword>
<accession>A0A6A6P0N5</accession>
<protein>
    <submittedName>
        <fullName evidence="2">Uncharacterized protein</fullName>
    </submittedName>
</protein>
<dbReference type="AlphaFoldDB" id="A0A6A6P0N5"/>
<evidence type="ECO:0000256" key="1">
    <source>
        <dbReference type="SAM" id="Phobius"/>
    </source>
</evidence>
<organism evidence="2 3">
    <name type="scientific">Lineolata rhizophorae</name>
    <dbReference type="NCBI Taxonomy" id="578093"/>
    <lineage>
        <taxon>Eukaryota</taxon>
        <taxon>Fungi</taxon>
        <taxon>Dikarya</taxon>
        <taxon>Ascomycota</taxon>
        <taxon>Pezizomycotina</taxon>
        <taxon>Dothideomycetes</taxon>
        <taxon>Dothideomycetes incertae sedis</taxon>
        <taxon>Lineolatales</taxon>
        <taxon>Lineolataceae</taxon>
        <taxon>Lineolata</taxon>
    </lineage>
</organism>
<dbReference type="EMBL" id="MU001681">
    <property type="protein sequence ID" value="KAF2457327.1"/>
    <property type="molecule type" value="Genomic_DNA"/>
</dbReference>
<dbReference type="Proteomes" id="UP000799766">
    <property type="component" value="Unassembled WGS sequence"/>
</dbReference>
<evidence type="ECO:0000313" key="2">
    <source>
        <dbReference type="EMBL" id="KAF2457327.1"/>
    </source>
</evidence>
<evidence type="ECO:0000313" key="3">
    <source>
        <dbReference type="Proteomes" id="UP000799766"/>
    </source>
</evidence>
<keyword evidence="1" id="KW-1133">Transmembrane helix</keyword>
<sequence length="110" mass="12281">MQLSIVLGFQVIPQGARAAFTVNSSRSCALIFLVFSFLPFFVLPLNWASPDSFHLALPSAHSSLWAASTTSSKTCAMCDEHTVSRWNSDERSPRRCLRHCVHKHARASYI</sequence>
<keyword evidence="1" id="KW-0472">Membrane</keyword>
<keyword evidence="3" id="KW-1185">Reference proteome</keyword>
<gene>
    <name evidence="2" type="ORF">BDY21DRAFT_345576</name>
</gene>
<name>A0A6A6P0N5_9PEZI</name>